<dbReference type="PANTHER" id="PTHR12049">
    <property type="entry name" value="PROTEIN ARGININE METHYLTRANSFERASE NDUFAF7, MITOCHONDRIAL"/>
    <property type="match status" value="1"/>
</dbReference>
<proteinExistence type="predicted"/>
<evidence type="ECO:0000256" key="2">
    <source>
        <dbReference type="ARBA" id="ARBA00022679"/>
    </source>
</evidence>
<keyword evidence="1 3" id="KW-0489">Methyltransferase</keyword>
<dbReference type="SUPFAM" id="SSF53335">
    <property type="entry name" value="S-adenosyl-L-methionine-dependent methyltransferases"/>
    <property type="match status" value="1"/>
</dbReference>
<dbReference type="InterPro" id="IPR029063">
    <property type="entry name" value="SAM-dependent_MTases_sf"/>
</dbReference>
<dbReference type="GO" id="GO:0032259">
    <property type="term" value="P:methylation"/>
    <property type="evidence" value="ECO:0007669"/>
    <property type="project" value="UniProtKB-KW"/>
</dbReference>
<dbReference type="Gene3D" id="3.40.50.12710">
    <property type="match status" value="1"/>
</dbReference>
<gene>
    <name evidence="3" type="ORF">BECKFW1821B_GA0114236_101532</name>
</gene>
<dbReference type="InterPro" id="IPR038375">
    <property type="entry name" value="NDUFAF7_sf"/>
</dbReference>
<keyword evidence="2 3" id="KW-0808">Transferase</keyword>
<dbReference type="GO" id="GO:0035243">
    <property type="term" value="F:protein-arginine omega-N symmetric methyltransferase activity"/>
    <property type="evidence" value="ECO:0007669"/>
    <property type="project" value="TreeGrafter"/>
</dbReference>
<dbReference type="EMBL" id="CAADFD010000015">
    <property type="protein sequence ID" value="VFJ53569.1"/>
    <property type="molecule type" value="Genomic_DNA"/>
</dbReference>
<organism evidence="3">
    <name type="scientific">Candidatus Kentrum sp. FW</name>
    <dbReference type="NCBI Taxonomy" id="2126338"/>
    <lineage>
        <taxon>Bacteria</taxon>
        <taxon>Pseudomonadati</taxon>
        <taxon>Pseudomonadota</taxon>
        <taxon>Gammaproteobacteria</taxon>
        <taxon>Candidatus Kentrum</taxon>
    </lineage>
</organism>
<evidence type="ECO:0000313" key="3">
    <source>
        <dbReference type="EMBL" id="VFJ53569.1"/>
    </source>
</evidence>
<reference evidence="3" key="1">
    <citation type="submission" date="2019-02" db="EMBL/GenBank/DDBJ databases">
        <authorList>
            <person name="Gruber-Vodicka R. H."/>
            <person name="Seah K. B. B."/>
        </authorList>
    </citation>
    <scope>NUCLEOTIDE SEQUENCE</scope>
    <source>
        <strain evidence="3">BECK_BZ106</strain>
    </source>
</reference>
<sequence length="394" mass="43502">MIVPEPNAQALERSDALVALMRAEIAAARPRAISFERFMELALYAPGLGYYQSDAPKFGEEGDFITAPEISPIFSRCVARQVGQVLAELGGGDILEIGAGSGAMAADLIQELFGQEVSSGPNLSTKYLIVERSTALRHLQQATIRRCVPSLFGRFEWLDELPGPGFLGVVFANELLDAMPACRFFIKDGMVWEQMVGWEGDRFTWQLASPRSAVEQAVRQIEEILGEPLPDEYGSEVHPAQTAWIGEIARRVEAGLLLLLDYGYPRAEYYRSARCSGTLSCHYRHRLHDDPFLFPGLQDISVHVDFSRIAEAGVGQGLELAGFTRQRDFLIAMGLPDMCAQIDPMSFEYMKLAQEIKCLLLPGEMGDMVKVMGFSRGLDGPLQGFSGVDLRGRL</sequence>
<dbReference type="PANTHER" id="PTHR12049:SF7">
    <property type="entry name" value="PROTEIN ARGININE METHYLTRANSFERASE NDUFAF7, MITOCHONDRIAL"/>
    <property type="match status" value="1"/>
</dbReference>
<protein>
    <submittedName>
        <fullName evidence="3">SAM-dependent methyltransferase, MidA family</fullName>
    </submittedName>
</protein>
<accession>A0A450SJC7</accession>
<dbReference type="InterPro" id="IPR003788">
    <property type="entry name" value="NDUFAF7"/>
</dbReference>
<name>A0A450SJC7_9GAMM</name>
<evidence type="ECO:0000256" key="1">
    <source>
        <dbReference type="ARBA" id="ARBA00022603"/>
    </source>
</evidence>
<dbReference type="AlphaFoldDB" id="A0A450SJC7"/>
<dbReference type="Pfam" id="PF02636">
    <property type="entry name" value="Methyltransf_28"/>
    <property type="match status" value="1"/>
</dbReference>